<reference evidence="2 3" key="1">
    <citation type="submission" date="2021-06" db="EMBL/GenBank/DDBJ databases">
        <title>Complete genome of Haloferula helveola possessing various polysaccharide degrading enzymes.</title>
        <authorList>
            <person name="Takami H."/>
            <person name="Huang C."/>
            <person name="Hamasaki K."/>
        </authorList>
    </citation>
    <scope>NUCLEOTIDE SEQUENCE [LARGE SCALE GENOMIC DNA]</scope>
    <source>
        <strain evidence="2 3">CN-1</strain>
    </source>
</reference>
<keyword evidence="3" id="KW-1185">Reference proteome</keyword>
<keyword evidence="1" id="KW-0732">Signal</keyword>
<organism evidence="2 3">
    <name type="scientific">Haloferula helveola</name>
    <dbReference type="NCBI Taxonomy" id="490095"/>
    <lineage>
        <taxon>Bacteria</taxon>
        <taxon>Pseudomonadati</taxon>
        <taxon>Verrucomicrobiota</taxon>
        <taxon>Verrucomicrobiia</taxon>
        <taxon>Verrucomicrobiales</taxon>
        <taxon>Verrucomicrobiaceae</taxon>
        <taxon>Haloferula</taxon>
    </lineage>
</organism>
<name>A0ABM7RES6_9BACT</name>
<feature type="chain" id="PRO_5045626752" evidence="1">
    <location>
        <begin position="20"/>
        <end position="339"/>
    </location>
</feature>
<dbReference type="EMBL" id="AP024702">
    <property type="protein sequence ID" value="BCX49095.1"/>
    <property type="molecule type" value="Genomic_DNA"/>
</dbReference>
<proteinExistence type="predicted"/>
<accession>A0ABM7RES6</accession>
<evidence type="ECO:0000313" key="3">
    <source>
        <dbReference type="Proteomes" id="UP001374893"/>
    </source>
</evidence>
<gene>
    <name evidence="2" type="ORF">HAHE_30030</name>
</gene>
<dbReference type="Proteomes" id="UP001374893">
    <property type="component" value="Chromosome"/>
</dbReference>
<feature type="signal peptide" evidence="1">
    <location>
        <begin position="1"/>
        <end position="19"/>
    </location>
</feature>
<protein>
    <submittedName>
        <fullName evidence="2">Uncharacterized protein</fullName>
    </submittedName>
</protein>
<sequence>MKSLIPCVAIAASVSLADAQTYTNFIRQIQVNSGAEWQVPVDQEGQQLSPLPIDPGGARFELWTVDNDQVIDFLLDQRYVGSYVPQASITIISEDPYQTIPRTRADRPFTVEIDLDGMLSDPSAPMAARMVKLHQHVQSYGEDGVGDDIDRDDASMIAESYIDENGKVTLTYNLTSVPGDDRSKVRGEERFTVFSLPDYMVPEQVISSKTVQIWPVADGSLSGVVDGDNLRFNTPTLTVTLNDLYPNSRTYAHAYMGTPALGTAGTIIPGTAVNINDAVPQDRVLTIKDWDQIITDSGQWTIELLTETPFGIDRLDYVTFNINRDISVNGTVTTIEISD</sequence>
<evidence type="ECO:0000256" key="1">
    <source>
        <dbReference type="SAM" id="SignalP"/>
    </source>
</evidence>
<evidence type="ECO:0000313" key="2">
    <source>
        <dbReference type="EMBL" id="BCX49095.1"/>
    </source>
</evidence>
<dbReference type="RefSeq" id="WP_338685553.1">
    <property type="nucleotide sequence ID" value="NZ_AP024702.1"/>
</dbReference>